<keyword evidence="2 5" id="KW-0862">Zinc</keyword>
<keyword evidence="3 5" id="KW-0238">DNA-binding</keyword>
<feature type="compositionally biased region" description="Basic and acidic residues" evidence="6">
    <location>
        <begin position="188"/>
        <end position="197"/>
    </location>
</feature>
<evidence type="ECO:0000256" key="4">
    <source>
        <dbReference type="ARBA" id="ARBA00023242"/>
    </source>
</evidence>
<dbReference type="PROSITE" id="PS50809">
    <property type="entry name" value="DM_2"/>
    <property type="match status" value="1"/>
</dbReference>
<name>A0A2G8K773_STIJA</name>
<dbReference type="SMART" id="SM00301">
    <property type="entry name" value="DM"/>
    <property type="match status" value="1"/>
</dbReference>
<protein>
    <submittedName>
        <fullName evidence="8">DM DNA-binding protein</fullName>
    </submittedName>
</protein>
<feature type="compositionally biased region" description="Basic and acidic residues" evidence="6">
    <location>
        <begin position="67"/>
        <end position="90"/>
    </location>
</feature>
<dbReference type="PANTHER" id="PTHR12322">
    <property type="entry name" value="DOUBLESEX AND MAB-3 RELATED TRANSCRIPTION FACTOR DMRT"/>
    <property type="match status" value="1"/>
</dbReference>
<evidence type="ECO:0000313" key="8">
    <source>
        <dbReference type="EMBL" id="PIK43860.1"/>
    </source>
</evidence>
<dbReference type="InterPro" id="IPR026607">
    <property type="entry name" value="DMRT"/>
</dbReference>
<feature type="compositionally biased region" description="Polar residues" evidence="6">
    <location>
        <begin position="295"/>
        <end position="317"/>
    </location>
</feature>
<dbReference type="OrthoDB" id="6162476at2759"/>
<dbReference type="GO" id="GO:0000981">
    <property type="term" value="F:DNA-binding transcription factor activity, RNA polymerase II-specific"/>
    <property type="evidence" value="ECO:0007669"/>
    <property type="project" value="TreeGrafter"/>
</dbReference>
<keyword evidence="1 5" id="KW-0479">Metal-binding</keyword>
<dbReference type="AlphaFoldDB" id="A0A2G8K773"/>
<dbReference type="PANTHER" id="PTHR12322:SF53">
    <property type="entry name" value="DOUBLESEX-MAB RELATED 11E"/>
    <property type="match status" value="1"/>
</dbReference>
<feature type="compositionally biased region" description="Polar residues" evidence="6">
    <location>
        <begin position="201"/>
        <end position="218"/>
    </location>
</feature>
<accession>A0A2G8K773</accession>
<organism evidence="8 9">
    <name type="scientific">Stichopus japonicus</name>
    <name type="common">Sea cucumber</name>
    <dbReference type="NCBI Taxonomy" id="307972"/>
    <lineage>
        <taxon>Eukaryota</taxon>
        <taxon>Metazoa</taxon>
        <taxon>Echinodermata</taxon>
        <taxon>Eleutherozoa</taxon>
        <taxon>Echinozoa</taxon>
        <taxon>Holothuroidea</taxon>
        <taxon>Aspidochirotacea</taxon>
        <taxon>Aspidochirotida</taxon>
        <taxon>Stichopodidae</taxon>
        <taxon>Apostichopus</taxon>
    </lineage>
</organism>
<feature type="compositionally biased region" description="Low complexity" evidence="6">
    <location>
        <begin position="45"/>
        <end position="57"/>
    </location>
</feature>
<dbReference type="SUPFAM" id="SSF82927">
    <property type="entry name" value="Cysteine-rich DNA binding domain, (DM domain)"/>
    <property type="match status" value="1"/>
</dbReference>
<evidence type="ECO:0000256" key="1">
    <source>
        <dbReference type="ARBA" id="ARBA00022723"/>
    </source>
</evidence>
<dbReference type="EMBL" id="MRZV01000818">
    <property type="protein sequence ID" value="PIK43860.1"/>
    <property type="molecule type" value="Genomic_DNA"/>
</dbReference>
<dbReference type="InterPro" id="IPR001275">
    <property type="entry name" value="DM_DNA-bd"/>
</dbReference>
<evidence type="ECO:0000256" key="2">
    <source>
        <dbReference type="ARBA" id="ARBA00022833"/>
    </source>
</evidence>
<proteinExistence type="predicted"/>
<gene>
    <name evidence="8" type="ORF">BSL78_19279</name>
</gene>
<feature type="region of interest" description="Disordered" evidence="6">
    <location>
        <begin position="290"/>
        <end position="321"/>
    </location>
</feature>
<evidence type="ECO:0000313" key="9">
    <source>
        <dbReference type="Proteomes" id="UP000230750"/>
    </source>
</evidence>
<dbReference type="Gene3D" id="4.10.1040.10">
    <property type="entry name" value="DM DNA-binding domain"/>
    <property type="match status" value="1"/>
</dbReference>
<feature type="region of interest" description="Disordered" evidence="6">
    <location>
        <begin position="37"/>
        <end position="90"/>
    </location>
</feature>
<keyword evidence="4 5" id="KW-0539">Nucleus</keyword>
<comment type="subcellular location">
    <subcellularLocation>
        <location evidence="5">Nucleus</location>
    </subcellularLocation>
</comment>
<feature type="region of interest" description="Disordered" evidence="6">
    <location>
        <begin position="173"/>
        <end position="218"/>
    </location>
</feature>
<sequence>MSVSSLQGHKRLCRWRDCRCTHCLLVAERQRVMAAQVALRRQQTSNSAQNDKNSNKNSNKHIHSDRHKLQDNGKEEDIKPSDTSKEEEQLRERLISKTKLEKSIAEDVLKRTSGARRYLRRFPASTISRPPILLPPGVSERMRKRRAFADQELEAVMWQRECQQACTMIGSRRINFPPQTDSSRLVSHPREETELTRRPNILNTPPQRNASQIDSSTENQLNLSVDSALSPTCSNFVANLDQLKFINPTLQRPLFLYLSRYVPLPVPDLLRLRTARGNVTSFERNCVHGEVPPLSEQTSPLPDSPSSCGDESVSSPESAIAELSCTTTGRKTDFSIRNLLEN</sequence>
<dbReference type="GO" id="GO:0046872">
    <property type="term" value="F:metal ion binding"/>
    <property type="evidence" value="ECO:0007669"/>
    <property type="project" value="UniProtKB-KW"/>
</dbReference>
<dbReference type="GO" id="GO:0000978">
    <property type="term" value="F:RNA polymerase II cis-regulatory region sequence-specific DNA binding"/>
    <property type="evidence" value="ECO:0007669"/>
    <property type="project" value="TreeGrafter"/>
</dbReference>
<dbReference type="Pfam" id="PF00751">
    <property type="entry name" value="DM"/>
    <property type="match status" value="1"/>
</dbReference>
<evidence type="ECO:0000256" key="3">
    <source>
        <dbReference type="ARBA" id="ARBA00023125"/>
    </source>
</evidence>
<dbReference type="InterPro" id="IPR036407">
    <property type="entry name" value="DM_DNA-bd_sf"/>
</dbReference>
<dbReference type="SMR" id="A0A2G8K773"/>
<keyword evidence="9" id="KW-1185">Reference proteome</keyword>
<evidence type="ECO:0000256" key="5">
    <source>
        <dbReference type="PROSITE-ProRule" id="PRU00070"/>
    </source>
</evidence>
<dbReference type="GO" id="GO:0007548">
    <property type="term" value="P:sex differentiation"/>
    <property type="evidence" value="ECO:0007669"/>
    <property type="project" value="TreeGrafter"/>
</dbReference>
<dbReference type="Proteomes" id="UP000230750">
    <property type="component" value="Unassembled WGS sequence"/>
</dbReference>
<dbReference type="GO" id="GO:0005634">
    <property type="term" value="C:nucleus"/>
    <property type="evidence" value="ECO:0007669"/>
    <property type="project" value="UniProtKB-SubCell"/>
</dbReference>
<feature type="domain" description="DM" evidence="7">
    <location>
        <begin position="1"/>
        <end position="41"/>
    </location>
</feature>
<evidence type="ECO:0000259" key="7">
    <source>
        <dbReference type="PROSITE" id="PS50809"/>
    </source>
</evidence>
<feature type="DNA-binding region" description="DM" evidence="5">
    <location>
        <begin position="1"/>
        <end position="41"/>
    </location>
</feature>
<comment type="caution">
    <text evidence="8">The sequence shown here is derived from an EMBL/GenBank/DDBJ whole genome shotgun (WGS) entry which is preliminary data.</text>
</comment>
<dbReference type="STRING" id="307972.A0A2G8K773"/>
<evidence type="ECO:0000256" key="6">
    <source>
        <dbReference type="SAM" id="MobiDB-lite"/>
    </source>
</evidence>
<reference evidence="8 9" key="1">
    <citation type="journal article" date="2017" name="PLoS Biol.">
        <title>The sea cucumber genome provides insights into morphological evolution and visceral regeneration.</title>
        <authorList>
            <person name="Zhang X."/>
            <person name="Sun L."/>
            <person name="Yuan J."/>
            <person name="Sun Y."/>
            <person name="Gao Y."/>
            <person name="Zhang L."/>
            <person name="Li S."/>
            <person name="Dai H."/>
            <person name="Hamel J.F."/>
            <person name="Liu C."/>
            <person name="Yu Y."/>
            <person name="Liu S."/>
            <person name="Lin W."/>
            <person name="Guo K."/>
            <person name="Jin S."/>
            <person name="Xu P."/>
            <person name="Storey K.B."/>
            <person name="Huan P."/>
            <person name="Zhang T."/>
            <person name="Zhou Y."/>
            <person name="Zhang J."/>
            <person name="Lin C."/>
            <person name="Li X."/>
            <person name="Xing L."/>
            <person name="Huo D."/>
            <person name="Sun M."/>
            <person name="Wang L."/>
            <person name="Mercier A."/>
            <person name="Li F."/>
            <person name="Yang H."/>
            <person name="Xiang J."/>
        </authorList>
    </citation>
    <scope>NUCLEOTIDE SEQUENCE [LARGE SCALE GENOMIC DNA]</scope>
    <source>
        <strain evidence="8">Shaxun</strain>
        <tissue evidence="8">Muscle</tissue>
    </source>
</reference>